<evidence type="ECO:0000313" key="2">
    <source>
        <dbReference type="EMBL" id="ACR10912.1"/>
    </source>
</evidence>
<dbReference type="RefSeq" id="WP_015817024.1">
    <property type="nucleotide sequence ID" value="NC_012997.1"/>
</dbReference>
<dbReference type="Pfam" id="PF09831">
    <property type="entry name" value="DUF2058"/>
    <property type="match status" value="1"/>
</dbReference>
<accession>C5BQC3</accession>
<feature type="compositionally biased region" description="Basic and acidic residues" evidence="1">
    <location>
        <begin position="42"/>
        <end position="63"/>
    </location>
</feature>
<gene>
    <name evidence="2" type="ordered locus">TERTU_0971</name>
</gene>
<dbReference type="KEGG" id="ttu:TERTU_0971"/>
<protein>
    <recommendedName>
        <fullName evidence="4">Nucleoprotein/polynucleotide-associated enzyme</fullName>
    </recommendedName>
</protein>
<feature type="region of interest" description="Disordered" evidence="1">
    <location>
        <begin position="16"/>
        <end position="63"/>
    </location>
</feature>
<dbReference type="OrthoDB" id="5294470at2"/>
<evidence type="ECO:0008006" key="4">
    <source>
        <dbReference type="Google" id="ProtNLM"/>
    </source>
</evidence>
<proteinExistence type="predicted"/>
<sequence length="177" mass="19873">MSSLQDQLLKAGLVDKKQAKKAKKDKVKQQRVQNKSSQPQVDENKELARKAQAEKAERDRQLNAERDAQAMRKAIAAQIKQLVNLNAVKREGDVAYNFTDGKTIKKIYVSQKLVDQLARGQLAIASVGEEYQVIPAKIADKIAERDASFIVSQASNTQAIDEDDPYADYQIPDDLMW</sequence>
<dbReference type="STRING" id="377629.TERTU_0971"/>
<dbReference type="eggNOG" id="COG3122">
    <property type="taxonomic scope" value="Bacteria"/>
</dbReference>
<keyword evidence="3" id="KW-1185">Reference proteome</keyword>
<reference evidence="2 3" key="1">
    <citation type="journal article" date="2009" name="PLoS ONE">
        <title>The complete genome of Teredinibacter turnerae T7901: an intracellular endosymbiont of marine wood-boring bivalves (shipworms).</title>
        <authorList>
            <person name="Yang J.C."/>
            <person name="Madupu R."/>
            <person name="Durkin A.S."/>
            <person name="Ekborg N.A."/>
            <person name="Pedamallu C.S."/>
            <person name="Hostetler J.B."/>
            <person name="Radune D."/>
            <person name="Toms B.S."/>
            <person name="Henrissat B."/>
            <person name="Coutinho P.M."/>
            <person name="Schwarz S."/>
            <person name="Field L."/>
            <person name="Trindade-Silva A.E."/>
            <person name="Soares C.A.G."/>
            <person name="Elshahawi S."/>
            <person name="Hanora A."/>
            <person name="Schmidt E.W."/>
            <person name="Haygood M.G."/>
            <person name="Posfai J."/>
            <person name="Benner J."/>
            <person name="Madinger C."/>
            <person name="Nove J."/>
            <person name="Anton B."/>
            <person name="Chaudhary K."/>
            <person name="Foster J."/>
            <person name="Holman A."/>
            <person name="Kumar S."/>
            <person name="Lessard P.A."/>
            <person name="Luyten Y.A."/>
            <person name="Slatko B."/>
            <person name="Wood N."/>
            <person name="Wu B."/>
            <person name="Teplitski M."/>
            <person name="Mougous J.D."/>
            <person name="Ward N."/>
            <person name="Eisen J.A."/>
            <person name="Badger J.H."/>
            <person name="Distel D.L."/>
        </authorList>
    </citation>
    <scope>NUCLEOTIDE SEQUENCE [LARGE SCALE GENOMIC DNA]</scope>
    <source>
        <strain evidence="3">ATCC 39867 / T7901</strain>
    </source>
</reference>
<dbReference type="InterPro" id="IPR018636">
    <property type="entry name" value="DUF2058"/>
</dbReference>
<evidence type="ECO:0000256" key="1">
    <source>
        <dbReference type="SAM" id="MobiDB-lite"/>
    </source>
</evidence>
<feature type="compositionally biased region" description="Polar residues" evidence="1">
    <location>
        <begin position="30"/>
        <end position="41"/>
    </location>
</feature>
<name>C5BQC3_TERTT</name>
<dbReference type="EMBL" id="CP001614">
    <property type="protein sequence ID" value="ACR10912.1"/>
    <property type="molecule type" value="Genomic_DNA"/>
</dbReference>
<dbReference type="AlphaFoldDB" id="C5BQC3"/>
<evidence type="ECO:0000313" key="3">
    <source>
        <dbReference type="Proteomes" id="UP000009080"/>
    </source>
</evidence>
<dbReference type="HOGENOM" id="CLU_098678_2_1_6"/>
<organism evidence="2 3">
    <name type="scientific">Teredinibacter turnerae (strain ATCC 39867 / T7901)</name>
    <dbReference type="NCBI Taxonomy" id="377629"/>
    <lineage>
        <taxon>Bacteria</taxon>
        <taxon>Pseudomonadati</taxon>
        <taxon>Pseudomonadota</taxon>
        <taxon>Gammaproteobacteria</taxon>
        <taxon>Cellvibrionales</taxon>
        <taxon>Cellvibrionaceae</taxon>
        <taxon>Teredinibacter</taxon>
    </lineage>
</organism>
<dbReference type="Proteomes" id="UP000009080">
    <property type="component" value="Chromosome"/>
</dbReference>